<dbReference type="PANTHER" id="PTHR46148">
    <property type="entry name" value="CHROMO DOMAIN-CONTAINING PROTEIN"/>
    <property type="match status" value="1"/>
</dbReference>
<dbReference type="EMBL" id="CP133621">
    <property type="protein sequence ID" value="WMV50375.1"/>
    <property type="molecule type" value="Genomic_DNA"/>
</dbReference>
<dbReference type="Proteomes" id="UP001234989">
    <property type="component" value="Chromosome 10"/>
</dbReference>
<reference evidence="2" key="1">
    <citation type="submission" date="2023-08" db="EMBL/GenBank/DDBJ databases">
        <title>A de novo genome assembly of Solanum verrucosum Schlechtendal, a Mexican diploid species geographically isolated from the other diploid A-genome species in potato relatives.</title>
        <authorList>
            <person name="Hosaka K."/>
        </authorList>
    </citation>
    <scope>NUCLEOTIDE SEQUENCE</scope>
    <source>
        <tissue evidence="2">Young leaves</tissue>
    </source>
</reference>
<evidence type="ECO:0000313" key="3">
    <source>
        <dbReference type="Proteomes" id="UP001234989"/>
    </source>
</evidence>
<protein>
    <recommendedName>
        <fullName evidence="4">Retrotransposon gag domain-containing protein</fullName>
    </recommendedName>
</protein>
<proteinExistence type="predicted"/>
<keyword evidence="3" id="KW-1185">Reference proteome</keyword>
<dbReference type="AlphaFoldDB" id="A0AAF0ZV10"/>
<evidence type="ECO:0008006" key="4">
    <source>
        <dbReference type="Google" id="ProtNLM"/>
    </source>
</evidence>
<feature type="compositionally biased region" description="Basic and acidic residues" evidence="1">
    <location>
        <begin position="112"/>
        <end position="125"/>
    </location>
</feature>
<evidence type="ECO:0000313" key="2">
    <source>
        <dbReference type="EMBL" id="WMV50375.1"/>
    </source>
</evidence>
<feature type="region of interest" description="Disordered" evidence="1">
    <location>
        <begin position="100"/>
        <end position="125"/>
    </location>
</feature>
<name>A0AAF0ZV10_SOLVR</name>
<sequence length="190" mass="21989">MNPPEFRGSKVEEDPQRFIDEVYKVLANMGVSLEEKAELAAYQLEDVDQIWFFPRELREAKVEEFINLCQGRMSMKEYALKFTQLSKSDGQGLQRFRQRFSNQGSSSAPPRVNKDRVSNPKSQGEIKENLAYEEVPVEILDRQVKRLRNKEVASVKVLLRNHIVEGDTSEAKVDIKSRYPHLFPFTPIQA</sequence>
<dbReference type="PANTHER" id="PTHR46148:SF57">
    <property type="entry name" value="OS12G0499874 PROTEIN"/>
    <property type="match status" value="1"/>
</dbReference>
<organism evidence="2 3">
    <name type="scientific">Solanum verrucosum</name>
    <dbReference type="NCBI Taxonomy" id="315347"/>
    <lineage>
        <taxon>Eukaryota</taxon>
        <taxon>Viridiplantae</taxon>
        <taxon>Streptophyta</taxon>
        <taxon>Embryophyta</taxon>
        <taxon>Tracheophyta</taxon>
        <taxon>Spermatophyta</taxon>
        <taxon>Magnoliopsida</taxon>
        <taxon>eudicotyledons</taxon>
        <taxon>Gunneridae</taxon>
        <taxon>Pentapetalae</taxon>
        <taxon>asterids</taxon>
        <taxon>lamiids</taxon>
        <taxon>Solanales</taxon>
        <taxon>Solanaceae</taxon>
        <taxon>Solanoideae</taxon>
        <taxon>Solaneae</taxon>
        <taxon>Solanum</taxon>
    </lineage>
</organism>
<gene>
    <name evidence="2" type="ORF">MTR67_043760</name>
</gene>
<accession>A0AAF0ZV10</accession>
<evidence type="ECO:0000256" key="1">
    <source>
        <dbReference type="SAM" id="MobiDB-lite"/>
    </source>
</evidence>